<dbReference type="EMBL" id="DYVF01000009">
    <property type="protein sequence ID" value="HJG29997.1"/>
    <property type="molecule type" value="Genomic_DNA"/>
</dbReference>
<dbReference type="InterPro" id="IPR004670">
    <property type="entry name" value="NhaA"/>
</dbReference>
<sequence length="242" mass="26048">MAKHDQNATQATRRARAVERKVLVRKPGRAASEFGPKEDRLVSARQRKRLERRSALEAITGNGVISACVMIIAAVAAVVCANTDLYFPLHEWFARPVVIGIGGWEFSLTFELFVNDFLMAIFFLLVGIELKYEMTVGELRRPRQALLPMLAAVGGVVVPATIYAVVNRGGAVYGWAIPMATDIAFALGVLSLLGSRVPPALKVFFSTLAIADDLLAIAAIALFYGHAPQLGWLAAAAVVTAA</sequence>
<evidence type="ECO:0000256" key="6">
    <source>
        <dbReference type="ARBA" id="ARBA00022989"/>
    </source>
</evidence>
<dbReference type="InterPro" id="IPR023171">
    <property type="entry name" value="Na/H_antiporter_dom_sf"/>
</dbReference>
<feature type="transmembrane region" description="Helical" evidence="11">
    <location>
        <begin position="200"/>
        <end position="224"/>
    </location>
</feature>
<keyword evidence="2" id="KW-0813">Transport</keyword>
<dbReference type="AlphaFoldDB" id="A0A921LQH7"/>
<keyword evidence="10" id="KW-0739">Sodium transport</keyword>
<accession>A0A921LQH7</accession>
<gene>
    <name evidence="12" type="ORF">K8U80_01215</name>
</gene>
<keyword evidence="5 11" id="KW-0812">Transmembrane</keyword>
<feature type="transmembrane region" description="Helical" evidence="11">
    <location>
        <begin position="55"/>
        <end position="79"/>
    </location>
</feature>
<comment type="caution">
    <text evidence="12">The sequence shown here is derived from an EMBL/GenBank/DDBJ whole genome shotgun (WGS) entry which is preliminary data.</text>
</comment>
<evidence type="ECO:0000256" key="5">
    <source>
        <dbReference type="ARBA" id="ARBA00022692"/>
    </source>
</evidence>
<keyword evidence="3" id="KW-0050">Antiport</keyword>
<dbReference type="PANTHER" id="PTHR30341">
    <property type="entry name" value="SODIUM ION/PROTON ANTIPORTER NHAA-RELATED"/>
    <property type="match status" value="1"/>
</dbReference>
<name>A0A921LQH7_9ACTN</name>
<dbReference type="GO" id="GO:0015385">
    <property type="term" value="F:sodium:proton antiporter activity"/>
    <property type="evidence" value="ECO:0007669"/>
    <property type="project" value="TreeGrafter"/>
</dbReference>
<keyword evidence="8" id="KW-0406">Ion transport</keyword>
<dbReference type="GO" id="GO:0005886">
    <property type="term" value="C:plasma membrane"/>
    <property type="evidence" value="ECO:0007669"/>
    <property type="project" value="UniProtKB-SubCell"/>
</dbReference>
<organism evidence="12 13">
    <name type="scientific">Collinsella ihumii</name>
    <dbReference type="NCBI Taxonomy" id="1720204"/>
    <lineage>
        <taxon>Bacteria</taxon>
        <taxon>Bacillati</taxon>
        <taxon>Actinomycetota</taxon>
        <taxon>Coriobacteriia</taxon>
        <taxon>Coriobacteriales</taxon>
        <taxon>Coriobacteriaceae</taxon>
        <taxon>Collinsella</taxon>
    </lineage>
</organism>
<evidence type="ECO:0000313" key="13">
    <source>
        <dbReference type="Proteomes" id="UP000746751"/>
    </source>
</evidence>
<evidence type="ECO:0000256" key="4">
    <source>
        <dbReference type="ARBA" id="ARBA00022475"/>
    </source>
</evidence>
<proteinExistence type="predicted"/>
<comment type="subcellular location">
    <subcellularLocation>
        <location evidence="1">Cell inner membrane</location>
        <topology evidence="1">Multi-pass membrane protein</topology>
    </subcellularLocation>
</comment>
<evidence type="ECO:0000256" key="9">
    <source>
        <dbReference type="ARBA" id="ARBA00023136"/>
    </source>
</evidence>
<keyword evidence="6 11" id="KW-1133">Transmembrane helix</keyword>
<evidence type="ECO:0000256" key="2">
    <source>
        <dbReference type="ARBA" id="ARBA00022448"/>
    </source>
</evidence>
<protein>
    <submittedName>
        <fullName evidence="12">Na+/H+ antiporter NhaA</fullName>
    </submittedName>
</protein>
<dbReference type="Pfam" id="PF06965">
    <property type="entry name" value="Na_H_antiport_1"/>
    <property type="match status" value="1"/>
</dbReference>
<evidence type="ECO:0000313" key="12">
    <source>
        <dbReference type="EMBL" id="HJG29997.1"/>
    </source>
</evidence>
<feature type="non-terminal residue" evidence="12">
    <location>
        <position position="242"/>
    </location>
</feature>
<dbReference type="Gene3D" id="1.20.1530.10">
    <property type="entry name" value="Na+/H+ antiporter like domain"/>
    <property type="match status" value="1"/>
</dbReference>
<dbReference type="PANTHER" id="PTHR30341:SF0">
    <property type="entry name" value="NA(+)_H(+) ANTIPORTER NHAA"/>
    <property type="match status" value="1"/>
</dbReference>
<evidence type="ECO:0000256" key="1">
    <source>
        <dbReference type="ARBA" id="ARBA00004429"/>
    </source>
</evidence>
<keyword evidence="9 11" id="KW-0472">Membrane</keyword>
<evidence type="ECO:0000256" key="7">
    <source>
        <dbReference type="ARBA" id="ARBA00023053"/>
    </source>
</evidence>
<reference evidence="12" key="1">
    <citation type="journal article" date="2021" name="PeerJ">
        <title>Extensive microbial diversity within the chicken gut microbiome revealed by metagenomics and culture.</title>
        <authorList>
            <person name="Gilroy R."/>
            <person name="Ravi A."/>
            <person name="Getino M."/>
            <person name="Pursley I."/>
            <person name="Horton D.L."/>
            <person name="Alikhan N.F."/>
            <person name="Baker D."/>
            <person name="Gharbi K."/>
            <person name="Hall N."/>
            <person name="Watson M."/>
            <person name="Adriaenssens E.M."/>
            <person name="Foster-Nyarko E."/>
            <person name="Jarju S."/>
            <person name="Secka A."/>
            <person name="Antonio M."/>
            <person name="Oren A."/>
            <person name="Chaudhuri R.R."/>
            <person name="La Ragione R."/>
            <person name="Hildebrand F."/>
            <person name="Pallen M.J."/>
        </authorList>
    </citation>
    <scope>NUCLEOTIDE SEQUENCE</scope>
    <source>
        <strain evidence="12">ChiGjej2B2-7701</strain>
    </source>
</reference>
<evidence type="ECO:0000256" key="11">
    <source>
        <dbReference type="SAM" id="Phobius"/>
    </source>
</evidence>
<keyword evidence="7" id="KW-0915">Sodium</keyword>
<evidence type="ECO:0000256" key="8">
    <source>
        <dbReference type="ARBA" id="ARBA00023065"/>
    </source>
</evidence>
<reference evidence="12" key="2">
    <citation type="submission" date="2021-09" db="EMBL/GenBank/DDBJ databases">
        <authorList>
            <person name="Gilroy R."/>
        </authorList>
    </citation>
    <scope>NUCLEOTIDE SEQUENCE</scope>
    <source>
        <strain evidence="12">ChiGjej2B2-7701</strain>
    </source>
</reference>
<feature type="transmembrane region" description="Helical" evidence="11">
    <location>
        <begin position="112"/>
        <end position="132"/>
    </location>
</feature>
<evidence type="ECO:0000256" key="3">
    <source>
        <dbReference type="ARBA" id="ARBA00022449"/>
    </source>
</evidence>
<feature type="transmembrane region" description="Helical" evidence="11">
    <location>
        <begin position="172"/>
        <end position="193"/>
    </location>
</feature>
<dbReference type="GO" id="GO:0006885">
    <property type="term" value="P:regulation of pH"/>
    <property type="evidence" value="ECO:0007669"/>
    <property type="project" value="InterPro"/>
</dbReference>
<keyword evidence="4" id="KW-1003">Cell membrane</keyword>
<evidence type="ECO:0000256" key="10">
    <source>
        <dbReference type="ARBA" id="ARBA00023201"/>
    </source>
</evidence>
<dbReference type="Proteomes" id="UP000746751">
    <property type="component" value="Unassembled WGS sequence"/>
</dbReference>
<feature type="transmembrane region" description="Helical" evidence="11">
    <location>
        <begin position="144"/>
        <end position="166"/>
    </location>
</feature>